<dbReference type="EMBL" id="JABXBU010002231">
    <property type="protein sequence ID" value="KAF8763418.1"/>
    <property type="molecule type" value="Genomic_DNA"/>
</dbReference>
<proteinExistence type="predicted"/>
<organism evidence="1 2">
    <name type="scientific">Argiope bruennichi</name>
    <name type="common">Wasp spider</name>
    <name type="synonym">Aranea bruennichi</name>
    <dbReference type="NCBI Taxonomy" id="94029"/>
    <lineage>
        <taxon>Eukaryota</taxon>
        <taxon>Metazoa</taxon>
        <taxon>Ecdysozoa</taxon>
        <taxon>Arthropoda</taxon>
        <taxon>Chelicerata</taxon>
        <taxon>Arachnida</taxon>
        <taxon>Araneae</taxon>
        <taxon>Araneomorphae</taxon>
        <taxon>Entelegynae</taxon>
        <taxon>Araneoidea</taxon>
        <taxon>Araneidae</taxon>
        <taxon>Argiope</taxon>
    </lineage>
</organism>
<name>A0A8T0DY24_ARGBR</name>
<sequence>MMIYIGPCSQELDLNTDIIEGTDDGSGYFFEGAVWIYGVQKGYFHPTESEQERCDGSRYECVGRPRAGESGKQFDIGHFRVGAELEEGTDEKINNQGK</sequence>
<keyword evidence="2" id="KW-1185">Reference proteome</keyword>
<protein>
    <submittedName>
        <fullName evidence="1">Uncharacterized protein</fullName>
    </submittedName>
</protein>
<accession>A0A8T0DY24</accession>
<reference evidence="1" key="2">
    <citation type="submission" date="2020-06" db="EMBL/GenBank/DDBJ databases">
        <authorList>
            <person name="Sheffer M."/>
        </authorList>
    </citation>
    <scope>NUCLEOTIDE SEQUENCE</scope>
</reference>
<reference evidence="1" key="1">
    <citation type="journal article" date="2020" name="bioRxiv">
        <title>Chromosome-level reference genome of the European wasp spider Argiope bruennichi: a resource for studies on range expansion and evolutionary adaptation.</title>
        <authorList>
            <person name="Sheffer M.M."/>
            <person name="Hoppe A."/>
            <person name="Krehenwinkel H."/>
            <person name="Uhl G."/>
            <person name="Kuss A.W."/>
            <person name="Jensen L."/>
            <person name="Jensen C."/>
            <person name="Gillespie R.G."/>
            <person name="Hoff K.J."/>
            <person name="Prost S."/>
        </authorList>
    </citation>
    <scope>NUCLEOTIDE SEQUENCE</scope>
</reference>
<dbReference type="AlphaFoldDB" id="A0A8T0DY24"/>
<gene>
    <name evidence="1" type="ORF">HNY73_021605</name>
</gene>
<dbReference type="Proteomes" id="UP000807504">
    <property type="component" value="Unassembled WGS sequence"/>
</dbReference>
<comment type="caution">
    <text evidence="1">The sequence shown here is derived from an EMBL/GenBank/DDBJ whole genome shotgun (WGS) entry which is preliminary data.</text>
</comment>
<evidence type="ECO:0000313" key="2">
    <source>
        <dbReference type="Proteomes" id="UP000807504"/>
    </source>
</evidence>
<evidence type="ECO:0000313" key="1">
    <source>
        <dbReference type="EMBL" id="KAF8763418.1"/>
    </source>
</evidence>